<feature type="domain" description="Cadherin" evidence="11">
    <location>
        <begin position="466"/>
        <end position="537"/>
    </location>
</feature>
<dbReference type="InterPro" id="IPR050971">
    <property type="entry name" value="Cadherin-domain_protein"/>
</dbReference>
<dbReference type="PROSITE" id="PS00232">
    <property type="entry name" value="CADHERIN_1"/>
    <property type="match status" value="6"/>
</dbReference>
<dbReference type="SUPFAM" id="SSF49313">
    <property type="entry name" value="Cadherin-like"/>
    <property type="match status" value="13"/>
</dbReference>
<feature type="transmembrane region" description="Helical" evidence="10">
    <location>
        <begin position="1735"/>
        <end position="1759"/>
    </location>
</feature>
<feature type="domain" description="Cadherin" evidence="11">
    <location>
        <begin position="1392"/>
        <end position="1500"/>
    </location>
</feature>
<dbReference type="SMART" id="SM00112">
    <property type="entry name" value="CA"/>
    <property type="match status" value="13"/>
</dbReference>
<organism evidence="12 13">
    <name type="scientific">Tegillarca granosa</name>
    <name type="common">Malaysian cockle</name>
    <name type="synonym">Anadara granosa</name>
    <dbReference type="NCBI Taxonomy" id="220873"/>
    <lineage>
        <taxon>Eukaryota</taxon>
        <taxon>Metazoa</taxon>
        <taxon>Spiralia</taxon>
        <taxon>Lophotrochozoa</taxon>
        <taxon>Mollusca</taxon>
        <taxon>Bivalvia</taxon>
        <taxon>Autobranchia</taxon>
        <taxon>Pteriomorphia</taxon>
        <taxon>Arcoida</taxon>
        <taxon>Arcoidea</taxon>
        <taxon>Arcidae</taxon>
        <taxon>Tegillarca</taxon>
    </lineage>
</organism>
<feature type="domain" description="Cadherin" evidence="11">
    <location>
        <begin position="983"/>
        <end position="1061"/>
    </location>
</feature>
<dbReference type="PROSITE" id="PS50268">
    <property type="entry name" value="CADHERIN_2"/>
    <property type="match status" value="12"/>
</dbReference>
<comment type="caution">
    <text evidence="12">The sequence shown here is derived from an EMBL/GenBank/DDBJ whole genome shotgun (WGS) entry which is preliminary data.</text>
</comment>
<evidence type="ECO:0000256" key="9">
    <source>
        <dbReference type="SAM" id="MobiDB-lite"/>
    </source>
</evidence>
<keyword evidence="13" id="KW-1185">Reference proteome</keyword>
<feature type="compositionally biased region" description="Basic and acidic residues" evidence="9">
    <location>
        <begin position="1861"/>
        <end position="1901"/>
    </location>
</feature>
<dbReference type="CDD" id="cd11304">
    <property type="entry name" value="Cadherin_repeat"/>
    <property type="match status" value="13"/>
</dbReference>
<dbReference type="PANTHER" id="PTHR24025">
    <property type="entry name" value="DESMOGLEIN FAMILY MEMBER"/>
    <property type="match status" value="1"/>
</dbReference>
<accession>A0ABQ9ET05</accession>
<evidence type="ECO:0000313" key="13">
    <source>
        <dbReference type="Proteomes" id="UP001217089"/>
    </source>
</evidence>
<feature type="domain" description="Cadherin" evidence="11">
    <location>
        <begin position="1062"/>
        <end position="1170"/>
    </location>
</feature>
<feature type="compositionally biased region" description="Acidic residues" evidence="9">
    <location>
        <begin position="1846"/>
        <end position="1860"/>
    </location>
</feature>
<proteinExistence type="predicted"/>
<evidence type="ECO:0000259" key="11">
    <source>
        <dbReference type="PROSITE" id="PS50268"/>
    </source>
</evidence>
<dbReference type="InterPro" id="IPR015919">
    <property type="entry name" value="Cadherin-like_sf"/>
</dbReference>
<reference evidence="12 13" key="1">
    <citation type="submission" date="2022-12" db="EMBL/GenBank/DDBJ databases">
        <title>Chromosome-level genome of Tegillarca granosa.</title>
        <authorList>
            <person name="Kim J."/>
        </authorList>
    </citation>
    <scope>NUCLEOTIDE SEQUENCE [LARGE SCALE GENOMIC DNA]</scope>
    <source>
        <strain evidence="12">Teg-2019</strain>
        <tissue evidence="12">Adductor muscle</tissue>
    </source>
</reference>
<dbReference type="InterPro" id="IPR020894">
    <property type="entry name" value="Cadherin_CS"/>
</dbReference>
<name>A0ABQ9ET05_TEGGR</name>
<keyword evidence="3" id="KW-0677">Repeat</keyword>
<keyword evidence="4 8" id="KW-0106">Calcium</keyword>
<keyword evidence="2 10" id="KW-0812">Transmembrane</keyword>
<dbReference type="PANTHER" id="PTHR24025:SF23">
    <property type="entry name" value="NEURAL-CADHERIN"/>
    <property type="match status" value="1"/>
</dbReference>
<dbReference type="Pfam" id="PF00028">
    <property type="entry name" value="Cadherin"/>
    <property type="match status" value="6"/>
</dbReference>
<feature type="domain" description="Cadherin" evidence="11">
    <location>
        <begin position="1287"/>
        <end position="1391"/>
    </location>
</feature>
<evidence type="ECO:0000256" key="5">
    <source>
        <dbReference type="ARBA" id="ARBA00022889"/>
    </source>
</evidence>
<evidence type="ECO:0000256" key="8">
    <source>
        <dbReference type="PROSITE-ProRule" id="PRU00043"/>
    </source>
</evidence>
<sequence length="1933" mass="215405">MPSASDTTWRCRCIVGYFRDFRQDDCVPAPMKLFNKEKITCDIGIGIRRGIEVCTANLTSTLSLYTTEIAQSMLRPQTDLFELKVDNSVTQFKLSTKVAITEVSTFVFVLHATLKVDDSIGSVNVSDVIEINLNFIQSDNLARKYFTYITEDTLPNQIVYRIPTENFKNPGSMIITGTNLFKLRSSSGIVHTDKFIGDELSSDEIGKEIIATIENSRNGDTVAYLYVIIMRSEYKIELGEGIDPDRIIGTFSFISQNISITIDGVSNNIFYTTGLNLYRGNFEFDFDGDSNQREHNFNSKVNAPSYVTDSFNGELISKVVIRITDKNDQAPIFLKPTYEIPLLLSALSNVLIGFVTAEDNDTIGQLSYQIEQKYQSYFKINDIGAITTAVPVNALLNITGFNATTEILPIKVMATDGVQTATSTVLIQITSPPNENLGLTFKGYILEGEPIGTNITSIYESGYTNYQFIQINEGEKYFKLNATSGNVKSNMEFDRETKDEIKIVVMATKEGALSCSISVLGELVVTVLDINDNAPVFTQSEYQGSVIENSADAVISMTVDVKATDADIDENANVKYFLKNHQTVFNINETTAEIRTITGLDRESISEYILTVVATDGEKNGTADVVISVLDVNDNSPSFNTTYSLSVSEDTSIDTSVGKVTAADPDAGKNSKLVYYIIGGGGYFQIERYTGEIFVKHALDRETDTSFKFIVSARDDGDNPRSSAVNVTVTITDVNDNAPSFNESSLQTSLNEDVDCATSLHMVAAYDLDDGTNKEIQFQILSETDKFAINSTTGIITCKLGFKIDYENTTRYEISVEAKDKGNQPKSSTATVVIEINDVNDNDPVFIGDFAGGVKHISLSSAIFQGSVPKPILVIPVEDIDSGSNGAILLEVSGDFIGFVSTDSQTKLLQTKGGATPMTGEYTLNITAKDQGIPSRQTVASLIIEITSTVNIINKVTFTQENIRLEITEEQASLTYKYSNITDFVINKNGKQMKYSILTAQDDFAINEAHGQLSVNKKLDRETKPGHFFVVRAENTMNSDDSDLGLIKITVVDINDNPPVFKKKKYIYLVEEDVNINYVLSSPKIEASDADDPGNTHFVFKIKITDDCAASFQINEQTGVISVQAELDYEKWSICRFDVELTDSQSSPINTASVEVDVNVLDVNDHSPEFDGSTFLYQVHVGEDAKIGDQIVSTARVTDADDRGNGDIILKMVDDVDCFFTVEKALEGEKTVPVLKVKTELDYEKNKSSTCIVIAEDKPDRKQDVRSASATFSISILDVNDNPPIVSSRPDEIEIERDIAPNTEILTHIAATDKDSGINAKLKYILDENLLREYFRINENTGAIATKYSLALLQKDVVKLHIKIEDSGTPTLSTSLIVRIIIKDANFRPKFNSTRAAVSLKEEHEINGDIFIATAYDIVEGKVEKCNCTYRLQSGNEYFTIVNNTGIVRMLPNRVLDRENRKTILVLIIARDHDVQSPKDSEYLHLTVTVTDINDQSPVFNTDYAFNILQVAPVGTIIGKISADDKDEGINAVTYYSVENVTLPNEQPNDDSRRLIRIDIFNGTLFLNEVIDVNASHDFVIIVKVKAKDSLDDNKIGYTDVRLNVIFDNPNKHQPTCKNEFTRLNVLTAKENSTIVFLNASDSDTGINGEITFTIIDGNFRDIFSVDSRTGEMKLNYALNKAFVTTDVPDQFHIVIQIIDKGIVHKTGTCTISIEVDGDPEQCVEQSKLQEEQQIFIYSMSAIAVVLALFILLFLYCTYKYCTSKKYMHENDRSSPTIPYKPTFPDINKQNQFKQDFEPSNYTEDNISDIFGYEVHLGEMDYANCKKNISKTIAFAAVKSDEPIPDYDAEADNTSEEVDFEQLRKQERARSFKRSESSRKDRHKQIYGEDKDRKRPQDFLRNKKAKFMKKRNDDSFAFGGSDWDMSTKRFSNI</sequence>
<feature type="domain" description="Cadherin" evidence="11">
    <location>
        <begin position="334"/>
        <end position="441"/>
    </location>
</feature>
<gene>
    <name evidence="12" type="ORF">KUTeg_015585</name>
</gene>
<protein>
    <recommendedName>
        <fullName evidence="11">Cadherin domain-containing protein</fullName>
    </recommendedName>
</protein>
<evidence type="ECO:0000256" key="10">
    <source>
        <dbReference type="SAM" id="Phobius"/>
    </source>
</evidence>
<dbReference type="Gene3D" id="2.60.40.60">
    <property type="entry name" value="Cadherins"/>
    <property type="match status" value="13"/>
</dbReference>
<feature type="domain" description="Cadherin" evidence="11">
    <location>
        <begin position="1500"/>
        <end position="1617"/>
    </location>
</feature>
<evidence type="ECO:0000256" key="2">
    <source>
        <dbReference type="ARBA" id="ARBA00022692"/>
    </source>
</evidence>
<dbReference type="EMBL" id="JARBDR010000793">
    <property type="protein sequence ID" value="KAJ8307501.1"/>
    <property type="molecule type" value="Genomic_DNA"/>
</dbReference>
<feature type="domain" description="Cadherin" evidence="11">
    <location>
        <begin position="538"/>
        <end position="639"/>
    </location>
</feature>
<comment type="subcellular location">
    <subcellularLocation>
        <location evidence="1">Membrane</location>
    </subcellularLocation>
</comment>
<evidence type="ECO:0000256" key="1">
    <source>
        <dbReference type="ARBA" id="ARBA00004370"/>
    </source>
</evidence>
<evidence type="ECO:0000256" key="4">
    <source>
        <dbReference type="ARBA" id="ARBA00022837"/>
    </source>
</evidence>
<keyword evidence="7 10" id="KW-0472">Membrane</keyword>
<evidence type="ECO:0000313" key="12">
    <source>
        <dbReference type="EMBL" id="KAJ8307501.1"/>
    </source>
</evidence>
<keyword evidence="6 10" id="KW-1133">Transmembrane helix</keyword>
<feature type="domain" description="Cadherin" evidence="11">
    <location>
        <begin position="1632"/>
        <end position="1736"/>
    </location>
</feature>
<evidence type="ECO:0000256" key="3">
    <source>
        <dbReference type="ARBA" id="ARBA00022737"/>
    </source>
</evidence>
<feature type="domain" description="Cadherin" evidence="11">
    <location>
        <begin position="1173"/>
        <end position="1286"/>
    </location>
</feature>
<dbReference type="Proteomes" id="UP001217089">
    <property type="component" value="Unassembled WGS sequence"/>
</dbReference>
<keyword evidence="5" id="KW-0130">Cell adhesion</keyword>
<dbReference type="InterPro" id="IPR002126">
    <property type="entry name" value="Cadherin-like_dom"/>
</dbReference>
<dbReference type="PRINTS" id="PR00205">
    <property type="entry name" value="CADHERIN"/>
</dbReference>
<evidence type="ECO:0000256" key="6">
    <source>
        <dbReference type="ARBA" id="ARBA00022989"/>
    </source>
</evidence>
<feature type="region of interest" description="Disordered" evidence="9">
    <location>
        <begin position="1846"/>
        <end position="1933"/>
    </location>
</feature>
<feature type="domain" description="Cadherin" evidence="11">
    <location>
        <begin position="742"/>
        <end position="846"/>
    </location>
</feature>
<evidence type="ECO:0000256" key="7">
    <source>
        <dbReference type="ARBA" id="ARBA00023136"/>
    </source>
</evidence>
<feature type="domain" description="Cadherin" evidence="11">
    <location>
        <begin position="639"/>
        <end position="741"/>
    </location>
</feature>